<evidence type="ECO:0000313" key="3">
    <source>
        <dbReference type="Proteomes" id="UP001066276"/>
    </source>
</evidence>
<dbReference type="EMBL" id="JANPWB010000002">
    <property type="protein sequence ID" value="KAJ1210960.1"/>
    <property type="molecule type" value="Genomic_DNA"/>
</dbReference>
<gene>
    <name evidence="2" type="ORF">NDU88_006322</name>
</gene>
<evidence type="ECO:0000256" key="1">
    <source>
        <dbReference type="SAM" id="MobiDB-lite"/>
    </source>
</evidence>
<sequence length="217" mass="22946">MLARGLPDLMLTISGQWSEITLAMYFAHVIRCVRSCEVSIRSIRVCSKGAGPRPQRCSLRVSEAEFGPAETARGLHARGLAHGPCPSAGGARSAEARAQAHPEGRATPVKELPRQGIRGGSSKSSIPRRPHSRSRPGAKAFQLRHGRAGGRQPRGSSHGGDGPNDRRKEVGGASQPRSEGFRGRPPVWAAGSDGRGLQPRRRSCAPSGSPGERTSGT</sequence>
<keyword evidence="3" id="KW-1185">Reference proteome</keyword>
<dbReference type="AlphaFoldDB" id="A0AAV7WF91"/>
<accession>A0AAV7WF91</accession>
<name>A0AAV7WF91_PLEWA</name>
<comment type="caution">
    <text evidence="2">The sequence shown here is derived from an EMBL/GenBank/DDBJ whole genome shotgun (WGS) entry which is preliminary data.</text>
</comment>
<proteinExistence type="predicted"/>
<dbReference type="Proteomes" id="UP001066276">
    <property type="component" value="Chromosome 1_2"/>
</dbReference>
<protein>
    <submittedName>
        <fullName evidence="2">Uncharacterized protein</fullName>
    </submittedName>
</protein>
<reference evidence="2" key="1">
    <citation type="journal article" date="2022" name="bioRxiv">
        <title>Sequencing and chromosome-scale assembly of the giantPleurodeles waltlgenome.</title>
        <authorList>
            <person name="Brown T."/>
            <person name="Elewa A."/>
            <person name="Iarovenko S."/>
            <person name="Subramanian E."/>
            <person name="Araus A.J."/>
            <person name="Petzold A."/>
            <person name="Susuki M."/>
            <person name="Suzuki K.-i.T."/>
            <person name="Hayashi T."/>
            <person name="Toyoda A."/>
            <person name="Oliveira C."/>
            <person name="Osipova E."/>
            <person name="Leigh N.D."/>
            <person name="Simon A."/>
            <person name="Yun M.H."/>
        </authorList>
    </citation>
    <scope>NUCLEOTIDE SEQUENCE</scope>
    <source>
        <strain evidence="2">20211129_DDA</strain>
        <tissue evidence="2">Liver</tissue>
    </source>
</reference>
<feature type="region of interest" description="Disordered" evidence="1">
    <location>
        <begin position="78"/>
        <end position="217"/>
    </location>
</feature>
<evidence type="ECO:0000313" key="2">
    <source>
        <dbReference type="EMBL" id="KAJ1210960.1"/>
    </source>
</evidence>
<feature type="compositionally biased region" description="Basic residues" evidence="1">
    <location>
        <begin position="126"/>
        <end position="148"/>
    </location>
</feature>
<organism evidence="2 3">
    <name type="scientific">Pleurodeles waltl</name>
    <name type="common">Iberian ribbed newt</name>
    <dbReference type="NCBI Taxonomy" id="8319"/>
    <lineage>
        <taxon>Eukaryota</taxon>
        <taxon>Metazoa</taxon>
        <taxon>Chordata</taxon>
        <taxon>Craniata</taxon>
        <taxon>Vertebrata</taxon>
        <taxon>Euteleostomi</taxon>
        <taxon>Amphibia</taxon>
        <taxon>Batrachia</taxon>
        <taxon>Caudata</taxon>
        <taxon>Salamandroidea</taxon>
        <taxon>Salamandridae</taxon>
        <taxon>Pleurodelinae</taxon>
        <taxon>Pleurodeles</taxon>
    </lineage>
</organism>
<feature type="compositionally biased region" description="Basic and acidic residues" evidence="1">
    <location>
        <begin position="94"/>
        <end position="104"/>
    </location>
</feature>